<accession>A0AAD9U515</accession>
<organism evidence="1 2">
    <name type="scientific">Dipteronia dyeriana</name>
    <dbReference type="NCBI Taxonomy" id="168575"/>
    <lineage>
        <taxon>Eukaryota</taxon>
        <taxon>Viridiplantae</taxon>
        <taxon>Streptophyta</taxon>
        <taxon>Embryophyta</taxon>
        <taxon>Tracheophyta</taxon>
        <taxon>Spermatophyta</taxon>
        <taxon>Magnoliopsida</taxon>
        <taxon>eudicotyledons</taxon>
        <taxon>Gunneridae</taxon>
        <taxon>Pentapetalae</taxon>
        <taxon>rosids</taxon>
        <taxon>malvids</taxon>
        <taxon>Sapindales</taxon>
        <taxon>Sapindaceae</taxon>
        <taxon>Hippocastanoideae</taxon>
        <taxon>Acereae</taxon>
        <taxon>Dipteronia</taxon>
    </lineage>
</organism>
<proteinExistence type="predicted"/>
<reference evidence="1" key="1">
    <citation type="journal article" date="2023" name="Plant J.">
        <title>Genome sequences and population genomics provide insights into the demographic history, inbreeding, and mutation load of two 'living fossil' tree species of Dipteronia.</title>
        <authorList>
            <person name="Feng Y."/>
            <person name="Comes H.P."/>
            <person name="Chen J."/>
            <person name="Zhu S."/>
            <person name="Lu R."/>
            <person name="Zhang X."/>
            <person name="Li P."/>
            <person name="Qiu J."/>
            <person name="Olsen K.M."/>
            <person name="Qiu Y."/>
        </authorList>
    </citation>
    <scope>NUCLEOTIDE SEQUENCE</scope>
    <source>
        <strain evidence="1">KIB01</strain>
    </source>
</reference>
<gene>
    <name evidence="1" type="ORF">Ddye_015228</name>
</gene>
<dbReference type="EMBL" id="JANJYI010000005">
    <property type="protein sequence ID" value="KAK2647739.1"/>
    <property type="molecule type" value="Genomic_DNA"/>
</dbReference>
<evidence type="ECO:0000313" key="2">
    <source>
        <dbReference type="Proteomes" id="UP001280121"/>
    </source>
</evidence>
<comment type="caution">
    <text evidence="1">The sequence shown here is derived from an EMBL/GenBank/DDBJ whole genome shotgun (WGS) entry which is preliminary data.</text>
</comment>
<evidence type="ECO:0000313" key="1">
    <source>
        <dbReference type="EMBL" id="KAK2647739.1"/>
    </source>
</evidence>
<dbReference type="AlphaFoldDB" id="A0AAD9U515"/>
<keyword evidence="2" id="KW-1185">Reference proteome</keyword>
<sequence>YTLIPAYSFKWREHHVSWTTYFSLEKEISDRYLNVILKGNKDGLKKLQLRIEDPPREKHMLYHGGAVLAGIMKDELSFGLTEKIIWKDWLV</sequence>
<dbReference type="Proteomes" id="UP001280121">
    <property type="component" value="Unassembled WGS sequence"/>
</dbReference>
<feature type="non-terminal residue" evidence="1">
    <location>
        <position position="1"/>
    </location>
</feature>
<name>A0AAD9U515_9ROSI</name>
<protein>
    <submittedName>
        <fullName evidence="1">Uncharacterized protein</fullName>
    </submittedName>
</protein>